<gene>
    <name evidence="2" type="ORF">D3871_01995</name>
</gene>
<dbReference type="Proteomes" id="UP000265955">
    <property type="component" value="Unassembled WGS sequence"/>
</dbReference>
<proteinExistence type="predicted"/>
<name>A0A3A3FSH3_9BURK</name>
<accession>A0A3A3FSH3</accession>
<feature type="domain" description="Transposase DDE" evidence="1">
    <location>
        <begin position="7"/>
        <end position="48"/>
    </location>
</feature>
<dbReference type="InterPro" id="IPR025668">
    <property type="entry name" value="Tnp_DDE_dom"/>
</dbReference>
<protein>
    <recommendedName>
        <fullName evidence="1">Transposase DDE domain-containing protein</fullName>
    </recommendedName>
</protein>
<dbReference type="RefSeq" id="WP_119767388.1">
    <property type="nucleotide sequence ID" value="NZ_QYUO01000001.1"/>
</dbReference>
<dbReference type="Pfam" id="PF13701">
    <property type="entry name" value="DDE_Tnp_1_4"/>
    <property type="match status" value="1"/>
</dbReference>
<organism evidence="2 3">
    <name type="scientific">Noviherbaspirillum saxi</name>
    <dbReference type="NCBI Taxonomy" id="2320863"/>
    <lineage>
        <taxon>Bacteria</taxon>
        <taxon>Pseudomonadati</taxon>
        <taxon>Pseudomonadota</taxon>
        <taxon>Betaproteobacteria</taxon>
        <taxon>Burkholderiales</taxon>
        <taxon>Oxalobacteraceae</taxon>
        <taxon>Noviherbaspirillum</taxon>
    </lineage>
</organism>
<evidence type="ECO:0000259" key="1">
    <source>
        <dbReference type="Pfam" id="PF13701"/>
    </source>
</evidence>
<dbReference type="AlphaFoldDB" id="A0A3A3FSH3"/>
<dbReference type="EMBL" id="QYUO01000001">
    <property type="protein sequence ID" value="RJF97438.1"/>
    <property type="molecule type" value="Genomic_DNA"/>
</dbReference>
<evidence type="ECO:0000313" key="3">
    <source>
        <dbReference type="Proteomes" id="UP000265955"/>
    </source>
</evidence>
<keyword evidence="3" id="KW-1185">Reference proteome</keyword>
<sequence length="48" mass="5185">MLDVACGIQHGEQGANPRFAVTSLEGGEATALYEELYCLRGEAESRIK</sequence>
<dbReference type="OrthoDB" id="476248at2"/>
<comment type="caution">
    <text evidence="2">The sequence shown here is derived from an EMBL/GenBank/DDBJ whole genome shotgun (WGS) entry which is preliminary data.</text>
</comment>
<evidence type="ECO:0000313" key="2">
    <source>
        <dbReference type="EMBL" id="RJF97438.1"/>
    </source>
</evidence>
<reference evidence="3" key="1">
    <citation type="submission" date="2018-09" db="EMBL/GenBank/DDBJ databases">
        <authorList>
            <person name="Zhu H."/>
        </authorList>
    </citation>
    <scope>NUCLEOTIDE SEQUENCE [LARGE SCALE GENOMIC DNA]</scope>
    <source>
        <strain evidence="3">K1R23-30</strain>
    </source>
</reference>